<keyword evidence="2" id="KW-1185">Reference proteome</keyword>
<dbReference type="EMBL" id="LAVV01006136">
    <property type="protein sequence ID" value="KNZ60446.1"/>
    <property type="molecule type" value="Genomic_DNA"/>
</dbReference>
<name>A0A0L6VI43_9BASI</name>
<comment type="caution">
    <text evidence="1">The sequence shown here is derived from an EMBL/GenBank/DDBJ whole genome shotgun (WGS) entry which is preliminary data.</text>
</comment>
<reference evidence="1 2" key="1">
    <citation type="submission" date="2015-08" db="EMBL/GenBank/DDBJ databases">
        <title>Next Generation Sequencing and Analysis of the Genome of Puccinia sorghi L Schw, the Causal Agent of Maize Common Rust.</title>
        <authorList>
            <person name="Rochi L."/>
            <person name="Burguener G."/>
            <person name="Darino M."/>
            <person name="Turjanski A."/>
            <person name="Kreff E."/>
            <person name="Dieguez M.J."/>
            <person name="Sacco F."/>
        </authorList>
    </citation>
    <scope>NUCLEOTIDE SEQUENCE [LARGE SCALE GENOMIC DNA]</scope>
    <source>
        <strain evidence="1 2">RO10H11247</strain>
    </source>
</reference>
<gene>
    <name evidence="1" type="ORF">VP01_15524g1</name>
</gene>
<organism evidence="1 2">
    <name type="scientific">Puccinia sorghi</name>
    <dbReference type="NCBI Taxonomy" id="27349"/>
    <lineage>
        <taxon>Eukaryota</taxon>
        <taxon>Fungi</taxon>
        <taxon>Dikarya</taxon>
        <taxon>Basidiomycota</taxon>
        <taxon>Pucciniomycotina</taxon>
        <taxon>Pucciniomycetes</taxon>
        <taxon>Pucciniales</taxon>
        <taxon>Pucciniaceae</taxon>
        <taxon>Puccinia</taxon>
    </lineage>
</organism>
<evidence type="ECO:0000313" key="1">
    <source>
        <dbReference type="EMBL" id="KNZ60446.1"/>
    </source>
</evidence>
<dbReference type="Proteomes" id="UP000037035">
    <property type="component" value="Unassembled WGS sequence"/>
</dbReference>
<feature type="non-terminal residue" evidence="1">
    <location>
        <position position="1"/>
    </location>
</feature>
<sequence length="83" mass="8985">IVPRLFLSLPISVPNITPSFLINSGATHNILSDSYARCLGLLSYETPSHNVSGFDGSTPLPPLKYLSPPTMKSPTPMIITNFK</sequence>
<dbReference type="VEuPathDB" id="FungiDB:VP01_15524g1"/>
<dbReference type="AlphaFoldDB" id="A0A0L6VI43"/>
<dbReference type="InterPro" id="IPR021109">
    <property type="entry name" value="Peptidase_aspartic_dom_sf"/>
</dbReference>
<protein>
    <submittedName>
        <fullName evidence="1">Uncharacterized protein</fullName>
    </submittedName>
</protein>
<accession>A0A0L6VI43</accession>
<evidence type="ECO:0000313" key="2">
    <source>
        <dbReference type="Proteomes" id="UP000037035"/>
    </source>
</evidence>
<proteinExistence type="predicted"/>
<dbReference type="SUPFAM" id="SSF50630">
    <property type="entry name" value="Acid proteases"/>
    <property type="match status" value="1"/>
</dbReference>